<proteinExistence type="predicted"/>
<reference evidence="3 4" key="1">
    <citation type="submission" date="2022-02" db="EMBL/GenBank/DDBJ databases">
        <authorList>
            <person name="Min J."/>
        </authorList>
    </citation>
    <scope>NUCLEOTIDE SEQUENCE [LARGE SCALE GENOMIC DNA]</scope>
    <source>
        <strain evidence="3 4">GR10-1</strain>
    </source>
</reference>
<evidence type="ECO:0000313" key="3">
    <source>
        <dbReference type="EMBL" id="MCH5596732.1"/>
    </source>
</evidence>
<dbReference type="NCBIfam" id="NF009773">
    <property type="entry name" value="PRK13270.1"/>
    <property type="match status" value="1"/>
</dbReference>
<dbReference type="RefSeq" id="WP_240826152.1">
    <property type="nucleotide sequence ID" value="NZ_JAKWBL010000001.1"/>
</dbReference>
<dbReference type="InterPro" id="IPR018232">
    <property type="entry name" value="Glyco_hydro_37_CS"/>
</dbReference>
<comment type="caution">
    <text evidence="3">The sequence shown here is derived from an EMBL/GenBank/DDBJ whole genome shotgun (WGS) entry which is preliminary data.</text>
</comment>
<accession>A0ABS9SEE1</accession>
<gene>
    <name evidence="3" type="primary">treF</name>
    <name evidence="3" type="ORF">MKP09_01740</name>
</gene>
<dbReference type="PANTHER" id="PTHR23403">
    <property type="entry name" value="TREHALASE"/>
    <property type="match status" value="1"/>
</dbReference>
<dbReference type="InterPro" id="IPR008928">
    <property type="entry name" value="6-hairpin_glycosidase_sf"/>
</dbReference>
<dbReference type="InterPro" id="IPR001661">
    <property type="entry name" value="Glyco_hydro_37"/>
</dbReference>
<keyword evidence="1" id="KW-0378">Hydrolase</keyword>
<keyword evidence="4" id="KW-1185">Reference proteome</keyword>
<dbReference type="EMBL" id="JAKWBL010000001">
    <property type="protein sequence ID" value="MCH5596732.1"/>
    <property type="molecule type" value="Genomic_DNA"/>
</dbReference>
<dbReference type="InterPro" id="IPR012341">
    <property type="entry name" value="6hp_glycosidase-like_sf"/>
</dbReference>
<dbReference type="PRINTS" id="PR00744">
    <property type="entry name" value="GLHYDRLASE37"/>
</dbReference>
<dbReference type="Gene3D" id="1.50.10.10">
    <property type="match status" value="1"/>
</dbReference>
<evidence type="ECO:0000256" key="1">
    <source>
        <dbReference type="ARBA" id="ARBA00022801"/>
    </source>
</evidence>
<protein>
    <submittedName>
        <fullName evidence="3">Alpha,alpha-trehalase TreF</fullName>
    </submittedName>
</protein>
<dbReference type="SUPFAM" id="SSF48208">
    <property type="entry name" value="Six-hairpin glycosidases"/>
    <property type="match status" value="1"/>
</dbReference>
<keyword evidence="2" id="KW-0326">Glycosidase</keyword>
<evidence type="ECO:0000256" key="2">
    <source>
        <dbReference type="ARBA" id="ARBA00023295"/>
    </source>
</evidence>
<dbReference type="Pfam" id="PF01204">
    <property type="entry name" value="Trehalase"/>
    <property type="match status" value="1"/>
</dbReference>
<dbReference type="Proteomes" id="UP001202248">
    <property type="component" value="Unassembled WGS sequence"/>
</dbReference>
<evidence type="ECO:0000313" key="4">
    <source>
        <dbReference type="Proteomes" id="UP001202248"/>
    </source>
</evidence>
<dbReference type="PANTHER" id="PTHR23403:SF1">
    <property type="entry name" value="TREHALASE"/>
    <property type="match status" value="1"/>
</dbReference>
<organism evidence="3 4">
    <name type="scientific">Niabella ginsengisoli</name>
    <dbReference type="NCBI Taxonomy" id="522298"/>
    <lineage>
        <taxon>Bacteria</taxon>
        <taxon>Pseudomonadati</taxon>
        <taxon>Bacteroidota</taxon>
        <taxon>Chitinophagia</taxon>
        <taxon>Chitinophagales</taxon>
        <taxon>Chitinophagaceae</taxon>
        <taxon>Niabella</taxon>
    </lineage>
</organism>
<sequence length="496" mass="56896">MIAIDTSSNAGTLFADVQAQHVFDDQKTFADAVPLYSLPYIAAKYAHQKEQEGFSLLQFVRNNFMLPGQLTEHNQKPKKSIDDHIFGLWDKLTRTNTKDNGSLIGLPHSYVTPGGRFEEQYYWDSYFTMLGLVESDRVDLVEGMIDNFTYLINTIGFIPNANRTYYLTRSQIPFYSAMVRLLEEIKGPEILIKYLPTLQKEHEFWMKGSETLDEENNCCLRVVRMENGSLLNRYWDTENTPRPEGYALDVAVKMQAPDNKELYRNIRAACESGWDFSSRWLSDGKNLHSICTTEIVPVDLNCMLLHMEKTILAAFSLSGNISMQKKYEQLVAQRTAAIENYLWDEDSHVYKDYDFKNKHATSSFTLAMLFPLYIGISSNERAAAVLSFVKKNMLKEGGLLTTNVKTKQQWDAVKGWAPLQWIGYAAALNYGNNELSENIRKSWMQNIEHKYRLTGHLMEKYPVVMTASDNDTGGEYPNQDGFGWTNGVYLKMKHSL</sequence>
<dbReference type="PROSITE" id="PS00927">
    <property type="entry name" value="TREHALASE_1"/>
    <property type="match status" value="1"/>
</dbReference>
<name>A0ABS9SEE1_9BACT</name>